<sequence length="549" mass="62473">MFLLEFVYIIMCELLSQVAAYLFDFPLTFITIFPEELSMTSSAHRVPRKSVAIVGTGSAGIGALWALNRTHHDVYVYEAADRLGGHTNTVTWKKGKFQALVDTGFVVLNTATYPNFLNFLKRINVKTVKTEMTFGLSRDHGKFEWAGTGLDAVFCQRKNIFSPKMWRLLFDIVRFNQFALDLLRDENAAANNTETIGQYLERKGYSETFKNDYLIPMTAAVWNTSPDKCSLEFPAVALVRFMWNHHLLTTVSKRPDWLTVEGGAKSYIDAVVKGFPPNHLFLDTPVKHITNEKDGRVRLHLENGKSEVYDHVILATHGDQAYQIIEPSATDEERVIMSSFKTAENTAVLHSDVTHMPVRKNSWSAWNYMTLSDPWTGRDIDKVSVTYNMNILQHIPREPFGDVLVTLNPIHEPKTNTVQGRYSYSNPIYTPVAVRAQNELHRIQNKRGISYAGAWTKYGFQEDGFSSGLHVAEVHLGAKLPFEFVDSTYSRGKRPKLGVRDRVARAIIFSIQFLVVSLVEGIVSRFKPKFTRKVNGAWKRRTNGYRRLS</sequence>
<dbReference type="EMBL" id="JARVKM010000027">
    <property type="protein sequence ID" value="KAK9776507.1"/>
    <property type="molecule type" value="Genomic_DNA"/>
</dbReference>
<accession>A0ABR2XRY8</accession>
<organism evidence="2 3">
    <name type="scientific">Seiridium cardinale</name>
    <dbReference type="NCBI Taxonomy" id="138064"/>
    <lineage>
        <taxon>Eukaryota</taxon>
        <taxon>Fungi</taxon>
        <taxon>Dikarya</taxon>
        <taxon>Ascomycota</taxon>
        <taxon>Pezizomycotina</taxon>
        <taxon>Sordariomycetes</taxon>
        <taxon>Xylariomycetidae</taxon>
        <taxon>Amphisphaeriales</taxon>
        <taxon>Sporocadaceae</taxon>
        <taxon>Seiridium</taxon>
    </lineage>
</organism>
<dbReference type="PANTHER" id="PTHR42923">
    <property type="entry name" value="PROTOPORPHYRINOGEN OXIDASE"/>
    <property type="match status" value="1"/>
</dbReference>
<dbReference type="Proteomes" id="UP001465668">
    <property type="component" value="Unassembled WGS sequence"/>
</dbReference>
<feature type="domain" description="Amine oxidase" evidence="1">
    <location>
        <begin position="59"/>
        <end position="327"/>
    </location>
</feature>
<evidence type="ECO:0000259" key="1">
    <source>
        <dbReference type="Pfam" id="PF01593"/>
    </source>
</evidence>
<proteinExistence type="predicted"/>
<dbReference type="Gene3D" id="3.50.50.60">
    <property type="entry name" value="FAD/NAD(P)-binding domain"/>
    <property type="match status" value="1"/>
</dbReference>
<dbReference type="Pfam" id="PF01593">
    <property type="entry name" value="Amino_oxidase"/>
    <property type="match status" value="1"/>
</dbReference>
<evidence type="ECO:0000313" key="3">
    <source>
        <dbReference type="Proteomes" id="UP001465668"/>
    </source>
</evidence>
<dbReference type="InterPro" id="IPR050464">
    <property type="entry name" value="Zeta_carotene_desat/Oxidored"/>
</dbReference>
<dbReference type="SUPFAM" id="SSF51905">
    <property type="entry name" value="FAD/NAD(P)-binding domain"/>
    <property type="match status" value="1"/>
</dbReference>
<comment type="caution">
    <text evidence="2">The sequence shown here is derived from an EMBL/GenBank/DDBJ whole genome shotgun (WGS) entry which is preliminary data.</text>
</comment>
<gene>
    <name evidence="2" type="ORF">SCAR479_06830</name>
</gene>
<dbReference type="PANTHER" id="PTHR42923:SF17">
    <property type="entry name" value="AMINE OXIDASE DOMAIN-CONTAINING PROTEIN"/>
    <property type="match status" value="1"/>
</dbReference>
<dbReference type="InterPro" id="IPR036188">
    <property type="entry name" value="FAD/NAD-bd_sf"/>
</dbReference>
<protein>
    <submittedName>
        <fullName evidence="2">Amine oxidase domain-containing protein</fullName>
    </submittedName>
</protein>
<evidence type="ECO:0000313" key="2">
    <source>
        <dbReference type="EMBL" id="KAK9776507.1"/>
    </source>
</evidence>
<name>A0ABR2XRY8_9PEZI</name>
<dbReference type="InterPro" id="IPR002937">
    <property type="entry name" value="Amino_oxidase"/>
</dbReference>
<dbReference type="Gene3D" id="1.10.405.20">
    <property type="match status" value="1"/>
</dbReference>
<keyword evidence="3" id="KW-1185">Reference proteome</keyword>
<reference evidence="2 3" key="1">
    <citation type="submission" date="2024-02" db="EMBL/GenBank/DDBJ databases">
        <title>First draft genome assembly of two strains of Seiridium cardinale.</title>
        <authorList>
            <person name="Emiliani G."/>
            <person name="Scali E."/>
        </authorList>
    </citation>
    <scope>NUCLEOTIDE SEQUENCE [LARGE SCALE GENOMIC DNA]</scope>
    <source>
        <strain evidence="2 3">BM-138-000479</strain>
    </source>
</reference>